<feature type="compositionally biased region" description="Polar residues" evidence="1">
    <location>
        <begin position="139"/>
        <end position="155"/>
    </location>
</feature>
<organism evidence="2 3">
    <name type="scientific">Tritrichomonas foetus</name>
    <dbReference type="NCBI Taxonomy" id="1144522"/>
    <lineage>
        <taxon>Eukaryota</taxon>
        <taxon>Metamonada</taxon>
        <taxon>Parabasalia</taxon>
        <taxon>Tritrichomonadida</taxon>
        <taxon>Tritrichomonadidae</taxon>
        <taxon>Tritrichomonas</taxon>
    </lineage>
</organism>
<evidence type="ECO:0000256" key="1">
    <source>
        <dbReference type="SAM" id="MobiDB-lite"/>
    </source>
</evidence>
<dbReference type="GeneID" id="94847088"/>
<proteinExistence type="predicted"/>
<accession>A0A1J4JBI4</accession>
<comment type="caution">
    <text evidence="2">The sequence shown here is derived from an EMBL/GenBank/DDBJ whole genome shotgun (WGS) entry which is preliminary data.</text>
</comment>
<keyword evidence="3" id="KW-1185">Reference proteome</keyword>
<dbReference type="EMBL" id="MLAK01001288">
    <property type="protein sequence ID" value="OHS94797.1"/>
    <property type="molecule type" value="Genomic_DNA"/>
</dbReference>
<sequence>MHTRKKVPKNVWSLTIPFSEDEQNQFVAMTESQQEKMIIEKYCSTRGKPQIKVYDMLNREFIRMSNATFGLTVKTFKPLFKEMRKLFPHLKRYTHLVHRSIFMIQYFLEDQEEALMVFLSKYELKNGKWKPRDGYDGQCDNTGQNHETSPICQESQGDENIDPSLGSQNDSLVQESYDNQEFFQNLEFLQEWDSECEREDFESTLMLYPGL</sequence>
<dbReference type="VEuPathDB" id="TrichDB:TRFO_39011"/>
<dbReference type="RefSeq" id="XP_068347934.1">
    <property type="nucleotide sequence ID" value="XM_068512384.1"/>
</dbReference>
<reference evidence="2" key="1">
    <citation type="submission" date="2016-10" db="EMBL/GenBank/DDBJ databases">
        <authorList>
            <person name="Benchimol M."/>
            <person name="Almeida L.G."/>
            <person name="Vasconcelos A.T."/>
            <person name="Perreira-Neves A."/>
            <person name="Rosa I.A."/>
            <person name="Tasca T."/>
            <person name="Bogo M.R."/>
            <person name="de Souza W."/>
        </authorList>
    </citation>
    <scope>NUCLEOTIDE SEQUENCE [LARGE SCALE GENOMIC DNA]</scope>
    <source>
        <strain evidence="2">K</strain>
    </source>
</reference>
<name>A0A1J4JBI4_9EUKA</name>
<gene>
    <name evidence="2" type="ORF">TRFO_39011</name>
</gene>
<dbReference type="AlphaFoldDB" id="A0A1J4JBI4"/>
<feature type="region of interest" description="Disordered" evidence="1">
    <location>
        <begin position="139"/>
        <end position="170"/>
    </location>
</feature>
<evidence type="ECO:0000313" key="3">
    <source>
        <dbReference type="Proteomes" id="UP000179807"/>
    </source>
</evidence>
<dbReference type="Proteomes" id="UP000179807">
    <property type="component" value="Unassembled WGS sequence"/>
</dbReference>
<protein>
    <submittedName>
        <fullName evidence="2">Uncharacterized protein</fullName>
    </submittedName>
</protein>
<evidence type="ECO:0000313" key="2">
    <source>
        <dbReference type="EMBL" id="OHS94797.1"/>
    </source>
</evidence>